<protein>
    <submittedName>
        <fullName evidence="2">Uncharacterized protein</fullName>
    </submittedName>
</protein>
<dbReference type="InParanoid" id="C5L221"/>
<name>C5L221_PERM5</name>
<gene>
    <name evidence="2" type="ORF">Pmar_PMAR009711</name>
</gene>
<dbReference type="RefSeq" id="XP_002777398.1">
    <property type="nucleotide sequence ID" value="XM_002777352.1"/>
</dbReference>
<dbReference type="Proteomes" id="UP000007800">
    <property type="component" value="Unassembled WGS sequence"/>
</dbReference>
<dbReference type="GeneID" id="9065575"/>
<sequence length="161" mass="18010">MSPKATGDRRPRRARNSIGGHEAPEDFTVEWTVPVDKKRRRVTVDDVAARVRRQIAELDTQGEAFWHLSCLKESSTLQTLHDCKIALEKDGLDMSVNRRALGAILVAVQHLLSRPQSEADIERLSAFIDAVQKTQTRNELIEHVQSAINLLSPAVTPNVLL</sequence>
<feature type="region of interest" description="Disordered" evidence="1">
    <location>
        <begin position="1"/>
        <end position="21"/>
    </location>
</feature>
<reference evidence="2 3" key="1">
    <citation type="submission" date="2008-07" db="EMBL/GenBank/DDBJ databases">
        <authorList>
            <person name="El-Sayed N."/>
            <person name="Caler E."/>
            <person name="Inman J."/>
            <person name="Amedeo P."/>
            <person name="Hass B."/>
            <person name="Wortman J."/>
        </authorList>
    </citation>
    <scope>NUCLEOTIDE SEQUENCE [LARGE SCALE GENOMIC DNA]</scope>
    <source>
        <strain evidence="3">ATCC 50983 / TXsc</strain>
    </source>
</reference>
<proteinExistence type="predicted"/>
<organism evidence="3">
    <name type="scientific">Perkinsus marinus (strain ATCC 50983 / TXsc)</name>
    <dbReference type="NCBI Taxonomy" id="423536"/>
    <lineage>
        <taxon>Eukaryota</taxon>
        <taxon>Sar</taxon>
        <taxon>Alveolata</taxon>
        <taxon>Perkinsozoa</taxon>
        <taxon>Perkinsea</taxon>
        <taxon>Perkinsida</taxon>
        <taxon>Perkinsidae</taxon>
        <taxon>Perkinsus</taxon>
    </lineage>
</organism>
<evidence type="ECO:0000313" key="3">
    <source>
        <dbReference type="Proteomes" id="UP000007800"/>
    </source>
</evidence>
<accession>C5L221</accession>
<dbReference type="EMBL" id="GG678492">
    <property type="protein sequence ID" value="EER09214.1"/>
    <property type="molecule type" value="Genomic_DNA"/>
</dbReference>
<dbReference type="AlphaFoldDB" id="C5L221"/>
<dbReference type="OrthoDB" id="10542538at2759"/>
<keyword evidence="3" id="KW-1185">Reference proteome</keyword>
<evidence type="ECO:0000313" key="2">
    <source>
        <dbReference type="EMBL" id="EER09214.1"/>
    </source>
</evidence>
<evidence type="ECO:0000256" key="1">
    <source>
        <dbReference type="SAM" id="MobiDB-lite"/>
    </source>
</evidence>